<sequence>MNSAIDCFDQEASTSINKSRVYSDNDGIFDCTLIKYADDNKTILDEIQITIINESFNFFLLIHKSNDKSRVDVSDSNIELVKSRFYATFHSLTGNYWKYRDQFIKTPGHYYLSIDLDSSSSSEEQEARLNRINKIPKYISTERAFFNSQTNSIQKTYTYAYDGLNYYIVLPKNPSENLISSLLFVRKMVLRIGILYKYKSSIEMFFASGFLLTDRHVLTCAHYFDPIQWGKEKVSYDKIYVCFLDPASETYFLLNDPNNFLIQAKILRRGLIEDNMSDYDEVKSNTTDLAILELDKVAPHIQLNEYFDPKLHSSSESNIIPINSELFLIGYNGELTEDDELKPYKYLKGFENLTIDALNYSHHVNYKSISIGRLKQESSIDSKYAMHDCSTLSGSSGAVILDSSGKFVGIHIGVVNSRKEKKNEFFFNQETFNKFIQVNSKPFREFIRQAIIPNMHNHELKKLLSCLAGLPQLLGNASKLHHTNEIAPIRIEITRTNIEKKQLHFVRVYFELQDYQQELFYYQQSMDIYKKILPENHIEIARTFNRLGFAYANQKQYTLALTYLSKSLIVYHHTVPEVHPDKAFLLYNTGLVHHRLGHIDESFDSYEKALKMRETILPPYHPYIGQ</sequence>
<organism evidence="4 5">
    <name type="scientific">Rotaria sordida</name>
    <dbReference type="NCBI Taxonomy" id="392033"/>
    <lineage>
        <taxon>Eukaryota</taxon>
        <taxon>Metazoa</taxon>
        <taxon>Spiralia</taxon>
        <taxon>Gnathifera</taxon>
        <taxon>Rotifera</taxon>
        <taxon>Eurotatoria</taxon>
        <taxon>Bdelloidea</taxon>
        <taxon>Philodinida</taxon>
        <taxon>Philodinidae</taxon>
        <taxon>Rotaria</taxon>
    </lineage>
</organism>
<dbReference type="SMART" id="SM00028">
    <property type="entry name" value="TPR"/>
    <property type="match status" value="2"/>
</dbReference>
<keyword evidence="2 3" id="KW-0802">TPR repeat</keyword>
<dbReference type="InterPro" id="IPR009003">
    <property type="entry name" value="Peptidase_S1_PA"/>
</dbReference>
<evidence type="ECO:0000313" key="5">
    <source>
        <dbReference type="Proteomes" id="UP000663823"/>
    </source>
</evidence>
<comment type="caution">
    <text evidence="4">The sequence shown here is derived from an EMBL/GenBank/DDBJ whole genome shotgun (WGS) entry which is preliminary data.</text>
</comment>
<dbReference type="SUPFAM" id="SSF50494">
    <property type="entry name" value="Trypsin-like serine proteases"/>
    <property type="match status" value="1"/>
</dbReference>
<protein>
    <submittedName>
        <fullName evidence="4">Uncharacterized protein</fullName>
    </submittedName>
</protein>
<keyword evidence="1" id="KW-0677">Repeat</keyword>
<accession>A0A819FAE8</accession>
<dbReference type="Gene3D" id="2.40.10.10">
    <property type="entry name" value="Trypsin-like serine proteases"/>
    <property type="match status" value="2"/>
</dbReference>
<feature type="repeat" description="TPR" evidence="3">
    <location>
        <begin position="583"/>
        <end position="616"/>
    </location>
</feature>
<dbReference type="InterPro" id="IPR011990">
    <property type="entry name" value="TPR-like_helical_dom_sf"/>
</dbReference>
<evidence type="ECO:0000256" key="3">
    <source>
        <dbReference type="PROSITE-ProRule" id="PRU00339"/>
    </source>
</evidence>
<name>A0A819FAE8_9BILA</name>
<dbReference type="InterPro" id="IPR019734">
    <property type="entry name" value="TPR_rpt"/>
</dbReference>
<proteinExistence type="predicted"/>
<dbReference type="Gene3D" id="1.25.40.10">
    <property type="entry name" value="Tetratricopeptide repeat domain"/>
    <property type="match status" value="1"/>
</dbReference>
<dbReference type="Proteomes" id="UP000663823">
    <property type="component" value="Unassembled WGS sequence"/>
</dbReference>
<evidence type="ECO:0000313" key="4">
    <source>
        <dbReference type="EMBL" id="CAF3864966.1"/>
    </source>
</evidence>
<dbReference type="EMBL" id="CAJOAX010003631">
    <property type="protein sequence ID" value="CAF3864966.1"/>
    <property type="molecule type" value="Genomic_DNA"/>
</dbReference>
<feature type="non-terminal residue" evidence="4">
    <location>
        <position position="1"/>
    </location>
</feature>
<dbReference type="Pfam" id="PF13365">
    <property type="entry name" value="Trypsin_2"/>
    <property type="match status" value="1"/>
</dbReference>
<evidence type="ECO:0000256" key="1">
    <source>
        <dbReference type="ARBA" id="ARBA00022737"/>
    </source>
</evidence>
<dbReference type="Pfam" id="PF13424">
    <property type="entry name" value="TPR_12"/>
    <property type="match status" value="1"/>
</dbReference>
<dbReference type="PANTHER" id="PTHR45641">
    <property type="entry name" value="TETRATRICOPEPTIDE REPEAT PROTEIN (AFU_ORTHOLOGUE AFUA_6G03870)"/>
    <property type="match status" value="1"/>
</dbReference>
<dbReference type="InterPro" id="IPR043504">
    <property type="entry name" value="Peptidase_S1_PA_chymotrypsin"/>
</dbReference>
<dbReference type="PROSITE" id="PS50005">
    <property type="entry name" value="TPR"/>
    <property type="match status" value="1"/>
</dbReference>
<dbReference type="PANTHER" id="PTHR45641:SF19">
    <property type="entry name" value="NEPHROCYSTIN-3"/>
    <property type="match status" value="1"/>
</dbReference>
<dbReference type="AlphaFoldDB" id="A0A819FAE8"/>
<evidence type="ECO:0000256" key="2">
    <source>
        <dbReference type="ARBA" id="ARBA00022803"/>
    </source>
</evidence>
<reference evidence="4" key="1">
    <citation type="submission" date="2021-02" db="EMBL/GenBank/DDBJ databases">
        <authorList>
            <person name="Nowell W R."/>
        </authorList>
    </citation>
    <scope>NUCLEOTIDE SEQUENCE</scope>
</reference>
<gene>
    <name evidence="4" type="ORF">OTI717_LOCUS21902</name>
</gene>
<dbReference type="SUPFAM" id="SSF48452">
    <property type="entry name" value="TPR-like"/>
    <property type="match status" value="1"/>
</dbReference>